<keyword evidence="3 7" id="KW-0812">Transmembrane</keyword>
<feature type="coiled-coil region" evidence="6">
    <location>
        <begin position="75"/>
        <end position="102"/>
    </location>
</feature>
<keyword evidence="10" id="KW-1185">Reference proteome</keyword>
<dbReference type="InParanoid" id="A0A0L0H724"/>
<dbReference type="GO" id="GO:0008324">
    <property type="term" value="F:monoatomic cation transmembrane transporter activity"/>
    <property type="evidence" value="ECO:0007669"/>
    <property type="project" value="InterPro"/>
</dbReference>
<feature type="transmembrane region" description="Helical" evidence="7">
    <location>
        <begin position="108"/>
        <end position="128"/>
    </location>
</feature>
<dbReference type="EMBL" id="KQ257465">
    <property type="protein sequence ID" value="KNC97037.1"/>
    <property type="molecule type" value="Genomic_DNA"/>
</dbReference>
<dbReference type="GO" id="GO:0006829">
    <property type="term" value="P:zinc ion transport"/>
    <property type="evidence" value="ECO:0007669"/>
    <property type="project" value="InterPro"/>
</dbReference>
<evidence type="ECO:0000256" key="3">
    <source>
        <dbReference type="ARBA" id="ARBA00022692"/>
    </source>
</evidence>
<name>A0A0L0H724_SPIPD</name>
<dbReference type="AlphaFoldDB" id="A0A0L0H724"/>
<dbReference type="InterPro" id="IPR027469">
    <property type="entry name" value="Cation_efflux_TMD_sf"/>
</dbReference>
<evidence type="ECO:0000313" key="9">
    <source>
        <dbReference type="EMBL" id="KNC97037.1"/>
    </source>
</evidence>
<dbReference type="GO" id="GO:0005783">
    <property type="term" value="C:endoplasmic reticulum"/>
    <property type="evidence" value="ECO:0007669"/>
    <property type="project" value="TreeGrafter"/>
</dbReference>
<dbReference type="InterPro" id="IPR002524">
    <property type="entry name" value="Cation_efflux"/>
</dbReference>
<organism evidence="9 10">
    <name type="scientific">Spizellomyces punctatus (strain DAOM BR117)</name>
    <dbReference type="NCBI Taxonomy" id="645134"/>
    <lineage>
        <taxon>Eukaryota</taxon>
        <taxon>Fungi</taxon>
        <taxon>Fungi incertae sedis</taxon>
        <taxon>Chytridiomycota</taxon>
        <taxon>Chytridiomycota incertae sedis</taxon>
        <taxon>Chytridiomycetes</taxon>
        <taxon>Spizellomycetales</taxon>
        <taxon>Spizellomycetaceae</taxon>
        <taxon>Spizellomyces</taxon>
    </lineage>
</organism>
<feature type="domain" description="Cation efflux protein transmembrane" evidence="8">
    <location>
        <begin position="112"/>
        <end position="319"/>
    </location>
</feature>
<evidence type="ECO:0000256" key="6">
    <source>
        <dbReference type="SAM" id="Coils"/>
    </source>
</evidence>
<dbReference type="PANTHER" id="PTHR13414:SF9">
    <property type="entry name" value="PROTON-COUPLED ZINC ANTIPORTER SLC30A9, MITOCHONDRIAL"/>
    <property type="match status" value="1"/>
</dbReference>
<feature type="transmembrane region" description="Helical" evidence="7">
    <location>
        <begin position="176"/>
        <end position="196"/>
    </location>
</feature>
<dbReference type="InterPro" id="IPR058533">
    <property type="entry name" value="Cation_efflux_TM"/>
</dbReference>
<gene>
    <name evidence="9" type="ORF">SPPG_07435</name>
</gene>
<evidence type="ECO:0000256" key="2">
    <source>
        <dbReference type="ARBA" id="ARBA00022448"/>
    </source>
</evidence>
<dbReference type="OMA" id="HSMFSEC"/>
<keyword evidence="4 7" id="KW-1133">Transmembrane helix</keyword>
<dbReference type="eggNOG" id="KOG2802">
    <property type="taxonomic scope" value="Eukaryota"/>
</dbReference>
<protein>
    <submittedName>
        <fullName evidence="9">Cation diffusion facilitator family transporter</fullName>
    </submittedName>
</protein>
<dbReference type="NCBIfam" id="TIGR01297">
    <property type="entry name" value="CDF"/>
    <property type="match status" value="1"/>
</dbReference>
<evidence type="ECO:0000256" key="1">
    <source>
        <dbReference type="ARBA" id="ARBA00004141"/>
    </source>
</evidence>
<keyword evidence="5 7" id="KW-0472">Membrane</keyword>
<dbReference type="RefSeq" id="XP_016605077.1">
    <property type="nucleotide sequence ID" value="XM_016755600.1"/>
</dbReference>
<evidence type="ECO:0000256" key="7">
    <source>
        <dbReference type="SAM" id="Phobius"/>
    </source>
</evidence>
<dbReference type="GO" id="GO:0006882">
    <property type="term" value="P:intracellular zinc ion homeostasis"/>
    <property type="evidence" value="ECO:0007669"/>
    <property type="project" value="TreeGrafter"/>
</dbReference>
<keyword evidence="6" id="KW-0175">Coiled coil</keyword>
<evidence type="ECO:0000256" key="5">
    <source>
        <dbReference type="ARBA" id="ARBA00023136"/>
    </source>
</evidence>
<dbReference type="OrthoDB" id="407410at2759"/>
<feature type="transmembrane region" description="Helical" evidence="7">
    <location>
        <begin position="208"/>
        <end position="225"/>
    </location>
</feature>
<dbReference type="InterPro" id="IPR040177">
    <property type="entry name" value="SLC30A9"/>
</dbReference>
<comment type="subcellular location">
    <subcellularLocation>
        <location evidence="1">Membrane</location>
        <topology evidence="1">Multi-pass membrane protein</topology>
    </subcellularLocation>
</comment>
<evidence type="ECO:0000256" key="4">
    <source>
        <dbReference type="ARBA" id="ARBA00022989"/>
    </source>
</evidence>
<evidence type="ECO:0000259" key="8">
    <source>
        <dbReference type="Pfam" id="PF01545"/>
    </source>
</evidence>
<evidence type="ECO:0000313" key="10">
    <source>
        <dbReference type="Proteomes" id="UP000053201"/>
    </source>
</evidence>
<feature type="transmembrane region" description="Helical" evidence="7">
    <location>
        <begin position="291"/>
        <end position="312"/>
    </location>
</feature>
<dbReference type="GeneID" id="27690649"/>
<reference evidence="9 10" key="1">
    <citation type="submission" date="2009-08" db="EMBL/GenBank/DDBJ databases">
        <title>The Genome Sequence of Spizellomyces punctatus strain DAOM BR117.</title>
        <authorList>
            <consortium name="The Broad Institute Genome Sequencing Platform"/>
            <person name="Russ C."/>
            <person name="Cuomo C."/>
            <person name="Shea T."/>
            <person name="Young S.K."/>
            <person name="Zeng Q."/>
            <person name="Koehrsen M."/>
            <person name="Haas B."/>
            <person name="Borodovsky M."/>
            <person name="Guigo R."/>
            <person name="Alvarado L."/>
            <person name="Berlin A."/>
            <person name="Bochicchio J."/>
            <person name="Borenstein D."/>
            <person name="Chapman S."/>
            <person name="Chen Z."/>
            <person name="Engels R."/>
            <person name="Freedman E."/>
            <person name="Gellesch M."/>
            <person name="Goldberg J."/>
            <person name="Griggs A."/>
            <person name="Gujja S."/>
            <person name="Heiman D."/>
            <person name="Hepburn T."/>
            <person name="Howarth C."/>
            <person name="Jen D."/>
            <person name="Larson L."/>
            <person name="Lewis B."/>
            <person name="Mehta T."/>
            <person name="Park D."/>
            <person name="Pearson M."/>
            <person name="Roberts A."/>
            <person name="Saif S."/>
            <person name="Shenoy N."/>
            <person name="Sisk P."/>
            <person name="Stolte C."/>
            <person name="Sykes S."/>
            <person name="Thomson T."/>
            <person name="Walk T."/>
            <person name="White J."/>
            <person name="Yandava C."/>
            <person name="Burger G."/>
            <person name="Gray M.W."/>
            <person name="Holland P.W.H."/>
            <person name="King N."/>
            <person name="Lang F.B.F."/>
            <person name="Roger A.J."/>
            <person name="Ruiz-Trillo I."/>
            <person name="Lander E."/>
            <person name="Nusbaum C."/>
        </authorList>
    </citation>
    <scope>NUCLEOTIDE SEQUENCE [LARGE SCALE GENOMIC DNA]</scope>
    <source>
        <strain evidence="9 10">DAOM BR117</strain>
    </source>
</reference>
<dbReference type="SUPFAM" id="SSF161111">
    <property type="entry name" value="Cation efflux protein transmembrane domain-like"/>
    <property type="match status" value="1"/>
</dbReference>
<proteinExistence type="predicted"/>
<sequence length="440" mass="48573">MLQCLLRSHSGFSHIFRCHRWSTTSTSSRLPYGSVSISRRCTRTLETPIPGRFIHCAKRNEGRNDVSKGPTAADIGEYKSQVRQLKREVTEVKSKINRKKTLQGSQKVVGLAMMSNIALFSGKLYAAIQSGSASMFSEALHSLADALNESLLMWGIWRSLREPDPQHPYGFTAERYAWALVSGVGVFFLGGGVSIYHGISGLMAAHHALGDVTSSWIVLGASLLFEGGTMTYAWRHISKSAEAAGVSVLEYLRRGADPTAVQVFMEDCAAVAGVVVAGSCLTLSKLLNLPVIDSIGSITIGILLSCVATFLIRRNIAGLVETSMPAHRQAEIVRELESDPVVSSVQDIKSTALGPEWARFKAEILFNGEEVTRRYITRNPELFAMEYEQLKKLKTREEVEVWLERQGGRVVSTLGSEVDRLEFNIMTKRPEVKHIDLEIL</sequence>
<dbReference type="PANTHER" id="PTHR13414">
    <property type="entry name" value="HUEL-CATION TRANSPORTER"/>
    <property type="match status" value="1"/>
</dbReference>
<dbReference type="Proteomes" id="UP000053201">
    <property type="component" value="Unassembled WGS sequence"/>
</dbReference>
<dbReference type="Gene3D" id="1.20.1510.10">
    <property type="entry name" value="Cation efflux protein transmembrane domain"/>
    <property type="match status" value="1"/>
</dbReference>
<keyword evidence="2" id="KW-0813">Transport</keyword>
<accession>A0A0L0H724</accession>
<dbReference type="GO" id="GO:0016020">
    <property type="term" value="C:membrane"/>
    <property type="evidence" value="ECO:0007669"/>
    <property type="project" value="UniProtKB-SubCell"/>
</dbReference>
<dbReference type="STRING" id="645134.A0A0L0H724"/>
<dbReference type="VEuPathDB" id="FungiDB:SPPG_07435"/>
<dbReference type="Pfam" id="PF01545">
    <property type="entry name" value="Cation_efflux"/>
    <property type="match status" value="1"/>
</dbReference>